<comment type="caution">
    <text evidence="3">The sequence shown here is derived from an EMBL/GenBank/DDBJ whole genome shotgun (WGS) entry which is preliminary data.</text>
</comment>
<keyword evidence="4" id="KW-1185">Reference proteome</keyword>
<dbReference type="AlphaFoldDB" id="A0A0R2DI05"/>
<dbReference type="SUPFAM" id="SSF52540">
    <property type="entry name" value="P-loop containing nucleoside triphosphate hydrolases"/>
    <property type="match status" value="2"/>
</dbReference>
<dbReference type="GO" id="GO:0005829">
    <property type="term" value="C:cytosol"/>
    <property type="evidence" value="ECO:0007669"/>
    <property type="project" value="TreeGrafter"/>
</dbReference>
<evidence type="ECO:0000313" key="4">
    <source>
        <dbReference type="Proteomes" id="UP000051378"/>
    </source>
</evidence>
<dbReference type="RefSeq" id="WP_236692294.1">
    <property type="nucleotide sequence ID" value="NZ_AYZL01000020.1"/>
</dbReference>
<dbReference type="STRING" id="1423744.FC86_GL000785"/>
<evidence type="ECO:0000313" key="3">
    <source>
        <dbReference type="EMBL" id="KRN03678.1"/>
    </source>
</evidence>
<dbReference type="GO" id="GO:0003677">
    <property type="term" value="F:DNA binding"/>
    <property type="evidence" value="ECO:0007669"/>
    <property type="project" value="InterPro"/>
</dbReference>
<dbReference type="PANTHER" id="PTHR47396:SF1">
    <property type="entry name" value="ATP-DEPENDENT HELICASE IRC3-RELATED"/>
    <property type="match status" value="1"/>
</dbReference>
<evidence type="ECO:0000256" key="1">
    <source>
        <dbReference type="SAM" id="Coils"/>
    </source>
</evidence>
<dbReference type="Proteomes" id="UP000051378">
    <property type="component" value="Unassembled WGS sequence"/>
</dbReference>
<accession>A0A0R2DI05</accession>
<protein>
    <submittedName>
        <fullName evidence="3">Type III restriction enzyme, res subunit</fullName>
    </submittedName>
</protein>
<feature type="domain" description="Helicase/UvrB N-terminal" evidence="2">
    <location>
        <begin position="4"/>
        <end position="179"/>
    </location>
</feature>
<keyword evidence="1" id="KW-0175">Coiled coil</keyword>
<dbReference type="Gene3D" id="3.40.50.300">
    <property type="entry name" value="P-loop containing nucleotide triphosphate hydrolases"/>
    <property type="match status" value="2"/>
</dbReference>
<dbReference type="InterPro" id="IPR006935">
    <property type="entry name" value="Helicase/UvrB_N"/>
</dbReference>
<dbReference type="PATRIC" id="fig|1423744.4.peg.806"/>
<dbReference type="Pfam" id="PF04851">
    <property type="entry name" value="ResIII"/>
    <property type="match status" value="1"/>
</dbReference>
<name>A0A0R2DI05_9LACO</name>
<gene>
    <name evidence="3" type="ORF">FC86_GL000785</name>
</gene>
<feature type="coiled-coil region" evidence="1">
    <location>
        <begin position="263"/>
        <end position="290"/>
    </location>
</feature>
<proteinExistence type="predicted"/>
<evidence type="ECO:0000259" key="2">
    <source>
        <dbReference type="Pfam" id="PF04851"/>
    </source>
</evidence>
<dbReference type="GO" id="GO:0005524">
    <property type="term" value="F:ATP binding"/>
    <property type="evidence" value="ECO:0007669"/>
    <property type="project" value="InterPro"/>
</dbReference>
<reference evidence="3 4" key="1">
    <citation type="journal article" date="2015" name="Genome Announc.">
        <title>Expanding the biotechnology potential of lactobacilli through comparative genomics of 213 strains and associated genera.</title>
        <authorList>
            <person name="Sun Z."/>
            <person name="Harris H.M."/>
            <person name="McCann A."/>
            <person name="Guo C."/>
            <person name="Argimon S."/>
            <person name="Zhang W."/>
            <person name="Yang X."/>
            <person name="Jeffery I.B."/>
            <person name="Cooney J.C."/>
            <person name="Kagawa T.F."/>
            <person name="Liu W."/>
            <person name="Song Y."/>
            <person name="Salvetti E."/>
            <person name="Wrobel A."/>
            <person name="Rasinkangas P."/>
            <person name="Parkhill J."/>
            <person name="Rea M.C."/>
            <person name="O'Sullivan O."/>
            <person name="Ritari J."/>
            <person name="Douillard F.P."/>
            <person name="Paul Ross R."/>
            <person name="Yang R."/>
            <person name="Briner A.E."/>
            <person name="Felis G.E."/>
            <person name="de Vos W.M."/>
            <person name="Barrangou R."/>
            <person name="Klaenhammer T.R."/>
            <person name="Caufield P.W."/>
            <person name="Cui Y."/>
            <person name="Zhang H."/>
            <person name="O'Toole P.W."/>
        </authorList>
    </citation>
    <scope>NUCLEOTIDE SEQUENCE [LARGE SCALE GENOMIC DNA]</scope>
    <source>
        <strain evidence="3 4">DSM 23037</strain>
    </source>
</reference>
<sequence>MIDIELKEFQEYAVTKLRNLFFDPNKNKTTIFSAPTGSGKTIMLGELMDSIIENNPNNYEYSFVWLTPGNGELEEQSYKSISEKARLVKTQMIQDSLMKGFCSNTVTFINWEKVTKKGNIAVRDGEVKNIYQQIQTAHQKGLHFVVIVDEEHRNRNKKTQDLIDYFKADKIIRTSATPQSRGEYYELVQIDEEDVINQGMISQSVILNMGVNDGDNISDPVSYFLDLADEKRREIKQSYDDLGKNINPLVLIQLPDEKKGVKNKEYTNARSDLIQNIENYLREIGQQESEIARWLSGDHFNTENVEKNNSRINYLLMKQAVSTGWDAPRAKILVTLRLNMDVEFTLQTIGRIRRMPEQKHYGNKLLDNSYVFSNDTSYINNVLKDEQGSRIAQYQLNPHVPNFGLFSVKSNELAKMTVEETTRSYWKLLTQKYNLSRDRRDYNRINKNKLKEGGYIFANSIIRKVGKSSDLMHDVQSDELRYVEVNSSIDINKNRLTLLDREQDIQKYLHTSSPSIVHSIMVELFSNRGEGLFDPPILKLKNVELMAFIINNYKKLRDDAKEMDSNNLNLFNANSNIVDLVPFVFPKFESYKVTTDKLKQENILKKNIYYGYSEANWVGQSNVEIQFETWLEQSERVRWWYRSFDRGEQYFSIAYGSKKEGFFPDYFVQDVDGQIYIIETKGGKNSDIDDYSLAKFNALKNYVQEIAPDKRFAFVRPDGDRLVYSDTFYENDLSDYNVWKPVSSLFCSE</sequence>
<dbReference type="InterPro" id="IPR027417">
    <property type="entry name" value="P-loop_NTPase"/>
</dbReference>
<organism evidence="3 4">
    <name type="scientific">Holzapfeliella floricola DSM 23037 = JCM 16512</name>
    <dbReference type="NCBI Taxonomy" id="1423744"/>
    <lineage>
        <taxon>Bacteria</taxon>
        <taxon>Bacillati</taxon>
        <taxon>Bacillota</taxon>
        <taxon>Bacilli</taxon>
        <taxon>Lactobacillales</taxon>
        <taxon>Lactobacillaceae</taxon>
        <taxon>Holzapfeliella</taxon>
    </lineage>
</organism>
<dbReference type="InterPro" id="IPR050742">
    <property type="entry name" value="Helicase_Restrict-Modif_Enz"/>
</dbReference>
<dbReference type="EMBL" id="AYZL01000020">
    <property type="protein sequence ID" value="KRN03678.1"/>
    <property type="molecule type" value="Genomic_DNA"/>
</dbReference>
<dbReference type="PANTHER" id="PTHR47396">
    <property type="entry name" value="TYPE I RESTRICTION ENZYME ECOKI R PROTEIN"/>
    <property type="match status" value="1"/>
</dbReference>
<dbReference type="GO" id="GO:0016787">
    <property type="term" value="F:hydrolase activity"/>
    <property type="evidence" value="ECO:0007669"/>
    <property type="project" value="InterPro"/>
</dbReference>